<feature type="compositionally biased region" description="Basic residues" evidence="3">
    <location>
        <begin position="1"/>
        <end position="10"/>
    </location>
</feature>
<dbReference type="SUPFAM" id="SSF143120">
    <property type="entry name" value="YefM-like"/>
    <property type="match status" value="1"/>
</dbReference>
<comment type="caution">
    <text evidence="4">The sequence shown here is derived from an EMBL/GenBank/DDBJ whole genome shotgun (WGS) entry which is preliminary data.</text>
</comment>
<evidence type="ECO:0000256" key="1">
    <source>
        <dbReference type="ARBA" id="ARBA00009981"/>
    </source>
</evidence>
<dbReference type="Proteomes" id="UP000549052">
    <property type="component" value="Unassembled WGS sequence"/>
</dbReference>
<dbReference type="InterPro" id="IPR006442">
    <property type="entry name" value="Antitoxin_Phd/YefM"/>
</dbReference>
<name>A0A839EX54_9HYPH</name>
<gene>
    <name evidence="4" type="ORF">FHW16_005623</name>
</gene>
<dbReference type="Pfam" id="PF02604">
    <property type="entry name" value="PhdYeFM_antitox"/>
    <property type="match status" value="1"/>
</dbReference>
<reference evidence="4 5" key="1">
    <citation type="submission" date="2020-07" db="EMBL/GenBank/DDBJ databases">
        <title>Genomic Encyclopedia of Type Strains, Phase IV (KMG-V): Genome sequencing to study the core and pangenomes of soil and plant-associated prokaryotes.</title>
        <authorList>
            <person name="Whitman W."/>
        </authorList>
    </citation>
    <scope>NUCLEOTIDE SEQUENCE [LARGE SCALE GENOMIC DNA]</scope>
    <source>
        <strain evidence="4 5">AN3</strain>
    </source>
</reference>
<sequence>MMRTLKRMISKKPQSSKERGGASRPIHTEYHCNNQDILHYTENTENEEAMATKVSTAEFIRHFGRFHDQAQKEPIVLTKHGRDTVVVLSKEEFERMQGNGDPRRVFAMGETPADLAEVLLNGLDSQIAELEAKADE</sequence>
<dbReference type="RefSeq" id="WP_246711979.1">
    <property type="nucleotide sequence ID" value="NZ_JACGXN010000017.1"/>
</dbReference>
<evidence type="ECO:0000313" key="4">
    <source>
        <dbReference type="EMBL" id="MBA8881876.1"/>
    </source>
</evidence>
<organism evidence="4 5">
    <name type="scientific">Phyllobacterium myrsinacearum</name>
    <dbReference type="NCBI Taxonomy" id="28101"/>
    <lineage>
        <taxon>Bacteria</taxon>
        <taxon>Pseudomonadati</taxon>
        <taxon>Pseudomonadota</taxon>
        <taxon>Alphaproteobacteria</taxon>
        <taxon>Hyphomicrobiales</taxon>
        <taxon>Phyllobacteriaceae</taxon>
        <taxon>Phyllobacterium</taxon>
    </lineage>
</organism>
<comment type="similarity">
    <text evidence="1 2">Belongs to the phD/YefM antitoxin family.</text>
</comment>
<feature type="region of interest" description="Disordered" evidence="3">
    <location>
        <begin position="1"/>
        <end position="27"/>
    </location>
</feature>
<keyword evidence="5" id="KW-1185">Reference proteome</keyword>
<evidence type="ECO:0000256" key="3">
    <source>
        <dbReference type="SAM" id="MobiDB-lite"/>
    </source>
</evidence>
<feature type="compositionally biased region" description="Basic and acidic residues" evidence="3">
    <location>
        <begin position="15"/>
        <end position="27"/>
    </location>
</feature>
<comment type="function">
    <text evidence="2">Antitoxin component of a type II toxin-antitoxin (TA) system.</text>
</comment>
<dbReference type="InterPro" id="IPR036165">
    <property type="entry name" value="YefM-like_sf"/>
</dbReference>
<evidence type="ECO:0000256" key="2">
    <source>
        <dbReference type="RuleBase" id="RU362080"/>
    </source>
</evidence>
<dbReference type="AlphaFoldDB" id="A0A839EX54"/>
<dbReference type="EMBL" id="JACGXN010000017">
    <property type="protein sequence ID" value="MBA8881876.1"/>
    <property type="molecule type" value="Genomic_DNA"/>
</dbReference>
<accession>A0A839EX54</accession>
<protein>
    <recommendedName>
        <fullName evidence="2">Antitoxin</fullName>
    </recommendedName>
</protein>
<dbReference type="Gene3D" id="3.40.1620.10">
    <property type="entry name" value="YefM-like domain"/>
    <property type="match status" value="1"/>
</dbReference>
<proteinExistence type="inferred from homology"/>
<dbReference type="NCBIfam" id="TIGR01552">
    <property type="entry name" value="phd_fam"/>
    <property type="match status" value="1"/>
</dbReference>
<evidence type="ECO:0000313" key="5">
    <source>
        <dbReference type="Proteomes" id="UP000549052"/>
    </source>
</evidence>